<comment type="caution">
    <text evidence="2">The sequence shown here is derived from an EMBL/GenBank/DDBJ whole genome shotgun (WGS) entry which is preliminary data.</text>
</comment>
<dbReference type="RefSeq" id="WP_167884994.1">
    <property type="nucleotide sequence ID" value="NZ_KL407337.1"/>
</dbReference>
<accession>A0A067WHJ3</accession>
<evidence type="ECO:0000313" key="3">
    <source>
        <dbReference type="Proteomes" id="UP000027336"/>
    </source>
</evidence>
<sequence length="49" mass="5260">MKTSSHGKTTASKSSQNKMPSNGSKKSVQGDMANNRQYASKTGRKNVKS</sequence>
<feature type="region of interest" description="Disordered" evidence="1">
    <location>
        <begin position="1"/>
        <end position="49"/>
    </location>
</feature>
<dbReference type="Proteomes" id="UP000027336">
    <property type="component" value="Unassembled WGS sequence"/>
</dbReference>
<protein>
    <submittedName>
        <fullName evidence="2">Uncharacterized protein</fullName>
    </submittedName>
</protein>
<evidence type="ECO:0000313" key="2">
    <source>
        <dbReference type="EMBL" id="KEC56278.1"/>
    </source>
</evidence>
<dbReference type="HOGENOM" id="CLU_215706_0_0_5"/>
<feature type="compositionally biased region" description="Polar residues" evidence="1">
    <location>
        <begin position="1"/>
        <end position="40"/>
    </location>
</feature>
<gene>
    <name evidence="2" type="ORF">O99_00595</name>
</gene>
<dbReference type="eggNOG" id="ENOG50316FI">
    <property type="taxonomic scope" value="Bacteria"/>
</dbReference>
<dbReference type="AlphaFoldDB" id="A0A067WHJ3"/>
<organism evidence="2 3">
    <name type="scientific">Bartonella rochalimae ATCC BAA-1498</name>
    <dbReference type="NCBI Taxonomy" id="685782"/>
    <lineage>
        <taxon>Bacteria</taxon>
        <taxon>Pseudomonadati</taxon>
        <taxon>Pseudomonadota</taxon>
        <taxon>Alphaproteobacteria</taxon>
        <taxon>Hyphomicrobiales</taxon>
        <taxon>Bartonellaceae</taxon>
        <taxon>Bartonella</taxon>
    </lineage>
</organism>
<evidence type="ECO:0000256" key="1">
    <source>
        <dbReference type="SAM" id="MobiDB-lite"/>
    </source>
</evidence>
<dbReference type="PATRIC" id="fig|685782.3.peg.614"/>
<name>A0A067WHJ3_9HYPH</name>
<reference evidence="2 3" key="1">
    <citation type="submission" date="2012-04" db="EMBL/GenBank/DDBJ databases">
        <title>The Genome Sequence of Bartonella rochalimae BMGH.</title>
        <authorList>
            <consortium name="The Broad Institute Genome Sequencing Platform"/>
            <consortium name="The Broad Institute Genome Sequencing Center for Infectious Disease"/>
            <person name="Feldgarden M."/>
            <person name="Kirby J."/>
            <person name="Kosoy M."/>
            <person name="Birtles R."/>
            <person name="Probert W.S."/>
            <person name="Chiaraviglio L."/>
            <person name="Walker B."/>
            <person name="Young S.K."/>
            <person name="Zeng Q."/>
            <person name="Gargeya S."/>
            <person name="Fitzgerald M."/>
            <person name="Haas B."/>
            <person name="Abouelleil A."/>
            <person name="Alvarado L."/>
            <person name="Arachchi H.M."/>
            <person name="Berlin A.M."/>
            <person name="Chapman S.B."/>
            <person name="Goldberg J."/>
            <person name="Griggs A."/>
            <person name="Gujja S."/>
            <person name="Hansen M."/>
            <person name="Howarth C."/>
            <person name="Imamovic A."/>
            <person name="Larimer J."/>
            <person name="McCowen C."/>
            <person name="Montmayeur A."/>
            <person name="Murphy C."/>
            <person name="Neiman D."/>
            <person name="Pearson M."/>
            <person name="Priest M."/>
            <person name="Roberts A."/>
            <person name="Saif S."/>
            <person name="Shea T."/>
            <person name="Sisk P."/>
            <person name="Sykes S."/>
            <person name="Wortman J."/>
            <person name="Nusbaum C."/>
            <person name="Birren B."/>
        </authorList>
    </citation>
    <scope>NUCLEOTIDE SEQUENCE [LARGE SCALE GENOMIC DNA]</scope>
    <source>
        <strain evidence="2 3">ATCC BAA-1498</strain>
    </source>
</reference>
<dbReference type="EMBL" id="AHPK01000005">
    <property type="protein sequence ID" value="KEC56278.1"/>
    <property type="molecule type" value="Genomic_DNA"/>
</dbReference>
<keyword evidence="3" id="KW-1185">Reference proteome</keyword>
<proteinExistence type="predicted"/>